<dbReference type="EMBL" id="CACRSJ010000105">
    <property type="protein sequence ID" value="VYS52722.1"/>
    <property type="molecule type" value="Genomic_DNA"/>
</dbReference>
<proteinExistence type="predicted"/>
<organism evidence="3 4">
    <name type="scientific">Arabidopsis thaliana</name>
    <name type="common">Mouse-ear cress</name>
    <dbReference type="NCBI Taxonomy" id="3702"/>
    <lineage>
        <taxon>Eukaryota</taxon>
        <taxon>Viridiplantae</taxon>
        <taxon>Streptophyta</taxon>
        <taxon>Embryophyta</taxon>
        <taxon>Tracheophyta</taxon>
        <taxon>Spermatophyta</taxon>
        <taxon>Magnoliopsida</taxon>
        <taxon>eudicotyledons</taxon>
        <taxon>Gunneridae</taxon>
        <taxon>Pentapetalae</taxon>
        <taxon>rosids</taxon>
        <taxon>malvids</taxon>
        <taxon>Brassicales</taxon>
        <taxon>Brassicaceae</taxon>
        <taxon>Camelineae</taxon>
        <taxon>Arabidopsis</taxon>
    </lineage>
</organism>
<dbReference type="Proteomes" id="UP000426265">
    <property type="component" value="Unassembled WGS sequence"/>
</dbReference>
<dbReference type="AlphaFoldDB" id="A0A654EYZ1"/>
<feature type="region of interest" description="Disordered" evidence="1">
    <location>
        <begin position="1"/>
        <end position="39"/>
    </location>
</feature>
<dbReference type="ExpressionAtlas" id="A0A654EYZ1">
    <property type="expression patterns" value="differential"/>
</dbReference>
<accession>A0A654EYZ1</accession>
<evidence type="ECO:0000313" key="4">
    <source>
        <dbReference type="Proteomes" id="UP000426265"/>
    </source>
</evidence>
<evidence type="ECO:0000259" key="2">
    <source>
        <dbReference type="Pfam" id="PF14111"/>
    </source>
</evidence>
<reference evidence="3 4" key="1">
    <citation type="submission" date="2019-11" db="EMBL/GenBank/DDBJ databases">
        <authorList>
            <person name="Jiao W.-B."/>
            <person name="Schneeberger K."/>
        </authorList>
    </citation>
    <scope>NUCLEOTIDE SEQUENCE [LARGE SCALE GENOMIC DNA]</scope>
    <source>
        <strain evidence="4">cv. An-1</strain>
    </source>
</reference>
<sequence length="166" mass="18498">MSAAKGDSRVLNTEDRDATMMDVGEKVRPPGDPPDGRGSWVKKVVGSTAGGLQRPEEILDDAFMRERVTLSFPDGEDGEPVITIAAEVLEAMNGLWKRCIIVKVLGRSVLVAVLSRKLRELWKPTRAMYVLDLPRQFFMIRFELEEEYMAALTGGPWRVFGSCLLA</sequence>
<name>A0A654EYZ1_ARATH</name>
<dbReference type="Pfam" id="PF14111">
    <property type="entry name" value="DUF4283"/>
    <property type="match status" value="1"/>
</dbReference>
<gene>
    <name evidence="3" type="ORF">AN1_LOCUS8183</name>
</gene>
<dbReference type="PANTHER" id="PTHR31286:SF99">
    <property type="entry name" value="DUF4283 DOMAIN-CONTAINING PROTEIN"/>
    <property type="match status" value="1"/>
</dbReference>
<dbReference type="PANTHER" id="PTHR31286">
    <property type="entry name" value="GLYCINE-RICH CELL WALL STRUCTURAL PROTEIN 1.8-LIKE"/>
    <property type="match status" value="1"/>
</dbReference>
<protein>
    <recommendedName>
        <fullName evidence="2">DUF4283 domain-containing protein</fullName>
    </recommendedName>
</protein>
<evidence type="ECO:0000313" key="3">
    <source>
        <dbReference type="EMBL" id="VYS52722.1"/>
    </source>
</evidence>
<evidence type="ECO:0000256" key="1">
    <source>
        <dbReference type="SAM" id="MobiDB-lite"/>
    </source>
</evidence>
<dbReference type="InterPro" id="IPR025558">
    <property type="entry name" value="DUF4283"/>
</dbReference>
<dbReference type="InterPro" id="IPR040256">
    <property type="entry name" value="At4g02000-like"/>
</dbReference>
<feature type="compositionally biased region" description="Basic and acidic residues" evidence="1">
    <location>
        <begin position="1"/>
        <end position="29"/>
    </location>
</feature>
<feature type="domain" description="DUF4283" evidence="2">
    <location>
        <begin position="93"/>
        <end position="164"/>
    </location>
</feature>